<proteinExistence type="predicted"/>
<feature type="region of interest" description="Disordered" evidence="1">
    <location>
        <begin position="1"/>
        <end position="46"/>
    </location>
</feature>
<accession>A0ABQ9IC18</accession>
<reference evidence="2 3" key="1">
    <citation type="submission" date="2023-02" db="EMBL/GenBank/DDBJ databases">
        <title>LHISI_Scaffold_Assembly.</title>
        <authorList>
            <person name="Stuart O.P."/>
            <person name="Cleave R."/>
            <person name="Magrath M.J.L."/>
            <person name="Mikheyev A.S."/>
        </authorList>
    </citation>
    <scope>NUCLEOTIDE SEQUENCE [LARGE SCALE GENOMIC DNA]</scope>
    <source>
        <strain evidence="2">Daus_M_001</strain>
        <tissue evidence="2">Leg muscle</tissue>
    </source>
</reference>
<evidence type="ECO:0000313" key="3">
    <source>
        <dbReference type="Proteomes" id="UP001159363"/>
    </source>
</evidence>
<organism evidence="2 3">
    <name type="scientific">Dryococelus australis</name>
    <dbReference type="NCBI Taxonomy" id="614101"/>
    <lineage>
        <taxon>Eukaryota</taxon>
        <taxon>Metazoa</taxon>
        <taxon>Ecdysozoa</taxon>
        <taxon>Arthropoda</taxon>
        <taxon>Hexapoda</taxon>
        <taxon>Insecta</taxon>
        <taxon>Pterygota</taxon>
        <taxon>Neoptera</taxon>
        <taxon>Polyneoptera</taxon>
        <taxon>Phasmatodea</taxon>
        <taxon>Verophasmatodea</taxon>
        <taxon>Anareolatae</taxon>
        <taxon>Phasmatidae</taxon>
        <taxon>Eurycanthinae</taxon>
        <taxon>Dryococelus</taxon>
    </lineage>
</organism>
<dbReference type="Proteomes" id="UP001159363">
    <property type="component" value="Chromosome 2"/>
</dbReference>
<gene>
    <name evidence="2" type="ORF">PR048_006385</name>
</gene>
<comment type="caution">
    <text evidence="2">The sequence shown here is derived from an EMBL/GenBank/DDBJ whole genome shotgun (WGS) entry which is preliminary data.</text>
</comment>
<keyword evidence="3" id="KW-1185">Reference proteome</keyword>
<evidence type="ECO:0000313" key="2">
    <source>
        <dbReference type="EMBL" id="KAJ8893784.1"/>
    </source>
</evidence>
<sequence>MEQCRNKGTGETGDPRENPPTSSSIIWHDSHLRESGDNQPRIEPGSPWWKASSLTAQFGSRKMLRTFRLPPRRIGFDSRRGYPDFGMWENVGFHRTITVFPAHAFHPLLHRHLIFHTHRLSRHRRYTPAVLNLSTQPSRPACVPSPEVTTTGPQLSVAPGSRLLVEGAGVKQGKGGGLIRPRASSTIRAPTRGSEELELALPVFDLGLQFTAHCALSTPPRVHFKKVDTRTATEVLVLLTSSLDQVSARELGSIIGYHLRFSRCVRSQRVEETDGKVFLKGVRSENRKLQDRRGSCVPGPKCNRLQLRQRYEENAYREKRRKTRRVRCLYGTKQLAFIHWRSYVQNKYDMVNSNAYGTSAPLQRGRGGNPLYKQFLPPVGFPIRVSMEQCQNDGAGETGDPRENPLTSGIVRHDSHLRKSGVNRPGIEPGSPGGRQSYRSATVAPKIDVFR</sequence>
<dbReference type="EMBL" id="JARBHB010000002">
    <property type="protein sequence ID" value="KAJ8893784.1"/>
    <property type="molecule type" value="Genomic_DNA"/>
</dbReference>
<evidence type="ECO:0000256" key="1">
    <source>
        <dbReference type="SAM" id="MobiDB-lite"/>
    </source>
</evidence>
<name>A0ABQ9IC18_9NEOP</name>
<protein>
    <submittedName>
        <fullName evidence="2">Uncharacterized protein</fullName>
    </submittedName>
</protein>
<feature type="region of interest" description="Disordered" evidence="1">
    <location>
        <begin position="391"/>
        <end position="451"/>
    </location>
</feature>